<evidence type="ECO:0000256" key="2">
    <source>
        <dbReference type="ARBA" id="ARBA00022598"/>
    </source>
</evidence>
<dbReference type="SUPFAM" id="SSF56091">
    <property type="entry name" value="DNA ligase/mRNA capping enzyme, catalytic domain"/>
    <property type="match status" value="1"/>
</dbReference>
<dbReference type="EMBL" id="JASCIR010000058">
    <property type="protein sequence ID" value="MDI3390641.1"/>
    <property type="molecule type" value="Genomic_DNA"/>
</dbReference>
<comment type="similarity">
    <text evidence="1">Belongs to the ATP-dependent DNA ligase family.</text>
</comment>
<accession>A0ABT6S446</accession>
<proteinExistence type="inferred from homology"/>
<evidence type="ECO:0000313" key="5">
    <source>
        <dbReference type="Proteomes" id="UP001224661"/>
    </source>
</evidence>
<gene>
    <name evidence="4" type="ORF">QIS99_31260</name>
</gene>
<dbReference type="PANTHER" id="PTHR45674">
    <property type="entry name" value="DNA LIGASE 1/3 FAMILY MEMBER"/>
    <property type="match status" value="1"/>
</dbReference>
<name>A0ABT6S446_9ACTN</name>
<reference evidence="4 5" key="1">
    <citation type="submission" date="2023-05" db="EMBL/GenBank/DDBJ databases">
        <title>Draft genome sequence of Streptomyces sp. B-S-A8 isolated from a cave soil in Thailand.</title>
        <authorList>
            <person name="Chamroensaksri N."/>
            <person name="Muangham S."/>
        </authorList>
    </citation>
    <scope>NUCLEOTIDE SEQUENCE [LARGE SCALE GENOMIC DNA]</scope>
    <source>
        <strain evidence="4 5">B-S-A8</strain>
    </source>
</reference>
<dbReference type="Pfam" id="PF01068">
    <property type="entry name" value="DNA_ligase_A_M"/>
    <property type="match status" value="1"/>
</dbReference>
<dbReference type="InterPro" id="IPR044119">
    <property type="entry name" value="Adenylation_LigC-like"/>
</dbReference>
<dbReference type="InterPro" id="IPR012310">
    <property type="entry name" value="DNA_ligase_ATP-dep_cent"/>
</dbReference>
<dbReference type="Proteomes" id="UP001224661">
    <property type="component" value="Unassembled WGS sequence"/>
</dbReference>
<evidence type="ECO:0000259" key="3">
    <source>
        <dbReference type="PROSITE" id="PS50160"/>
    </source>
</evidence>
<evidence type="ECO:0000256" key="1">
    <source>
        <dbReference type="ARBA" id="ARBA00007572"/>
    </source>
</evidence>
<dbReference type="PANTHER" id="PTHR45674:SF4">
    <property type="entry name" value="DNA LIGASE 1"/>
    <property type="match status" value="1"/>
</dbReference>
<organism evidence="4 5">
    <name type="scientific">Streptomyces solicavernae</name>
    <dbReference type="NCBI Taxonomy" id="3043614"/>
    <lineage>
        <taxon>Bacteria</taxon>
        <taxon>Bacillati</taxon>
        <taxon>Actinomycetota</taxon>
        <taxon>Actinomycetes</taxon>
        <taxon>Kitasatosporales</taxon>
        <taxon>Streptomycetaceae</taxon>
        <taxon>Streptomyces</taxon>
    </lineage>
</organism>
<dbReference type="InterPro" id="IPR050191">
    <property type="entry name" value="ATP-dep_DNA_ligase"/>
</dbReference>
<keyword evidence="5" id="KW-1185">Reference proteome</keyword>
<protein>
    <recommendedName>
        <fullName evidence="3">ATP-dependent DNA ligase family profile domain-containing protein</fullName>
    </recommendedName>
</protein>
<sequence>MEYPIDVALARAVPRLPEGSGWWFEPKFDGHRLVLWRDADSVRCQARSGRTVTAAWMDLAVAGMDALRPGTVLDGEAVMWIGGRLDFSAVQARAASTPRRAADLARQYPAHFAVFDCLALEGEDLRARPYVERRAALLDVLADVPPPIQAVPATDDRDVALAWYEQLPAQGIEGIVAKRATSPYPGGRRSWVKVRHADTEDAVVVGYLGPPTRPSKVVVRLGDGARVVSQTLSAPVSAAVARHIAASGPGRRARTPDGVAYVTTGQGLVVEVLAGTTRHVVLTVVRVR</sequence>
<comment type="caution">
    <text evidence="4">The sequence shown here is derived from an EMBL/GenBank/DDBJ whole genome shotgun (WGS) entry which is preliminary data.</text>
</comment>
<dbReference type="PROSITE" id="PS50160">
    <property type="entry name" value="DNA_LIGASE_A3"/>
    <property type="match status" value="1"/>
</dbReference>
<dbReference type="RefSeq" id="WP_282517125.1">
    <property type="nucleotide sequence ID" value="NZ_JASCIR010000058.1"/>
</dbReference>
<keyword evidence="2" id="KW-0436">Ligase</keyword>
<feature type="domain" description="ATP-dependent DNA ligase family profile" evidence="3">
    <location>
        <begin position="112"/>
        <end position="209"/>
    </location>
</feature>
<evidence type="ECO:0000313" key="4">
    <source>
        <dbReference type="EMBL" id="MDI3390641.1"/>
    </source>
</evidence>
<dbReference type="Gene3D" id="3.30.470.30">
    <property type="entry name" value="DNA ligase/mRNA capping enzyme"/>
    <property type="match status" value="1"/>
</dbReference>
<dbReference type="CDD" id="cd07905">
    <property type="entry name" value="Adenylation_DNA_ligase_LigC"/>
    <property type="match status" value="1"/>
</dbReference>